<dbReference type="PANTHER" id="PTHR31836:SF24">
    <property type="entry name" value="RLPA-LIKE PROTEIN DOUBLE-PSI BETA-BARREL DOMAIN-CONTAINING PROTEIN"/>
    <property type="match status" value="1"/>
</dbReference>
<evidence type="ECO:0000259" key="2">
    <source>
        <dbReference type="Pfam" id="PF03330"/>
    </source>
</evidence>
<dbReference type="CDD" id="cd22191">
    <property type="entry name" value="DPBB_RlpA_EXP_N-like"/>
    <property type="match status" value="1"/>
</dbReference>
<proteinExistence type="predicted"/>
<dbReference type="InterPro" id="IPR036908">
    <property type="entry name" value="RlpA-like_sf"/>
</dbReference>
<gene>
    <name evidence="3" type="ORF">BD410DRAFT_832919</name>
</gene>
<dbReference type="PANTHER" id="PTHR31836">
    <property type="match status" value="1"/>
</dbReference>
<sequence>MADPATNSSVPIGNGGGGSGEIITGGHGTYYLQNGGTDGTSVLCGRQVVITNTNNNKKVTVTIQDECPTCDNENSIDLSQGAFEMIANLSEGEVPKQNKRTDLLTLSQFWFKTLQCNFYDQPDHECYMVLLLIFERESHLCSTNTPLQLNDDDGGLKFNHNHRVDRPNDHGVEAVQPLSMLPPENQKTQIANHSAKYNDCTYNAITDKMYALYASTGGIAKYSMTKTLNNIW</sequence>
<dbReference type="Gene3D" id="2.40.40.10">
    <property type="entry name" value="RlpA-like domain"/>
    <property type="match status" value="1"/>
</dbReference>
<keyword evidence="4" id="KW-1185">Reference proteome</keyword>
<feature type="domain" description="RlpA-like protein double-psi beta-barrel" evidence="2">
    <location>
        <begin position="47"/>
        <end position="95"/>
    </location>
</feature>
<keyword evidence="1" id="KW-0732">Signal</keyword>
<reference evidence="3 4" key="1">
    <citation type="submission" date="2018-06" db="EMBL/GenBank/DDBJ databases">
        <title>A transcriptomic atlas of mushroom development highlights an independent origin of complex multicellularity.</title>
        <authorList>
            <consortium name="DOE Joint Genome Institute"/>
            <person name="Krizsan K."/>
            <person name="Almasi E."/>
            <person name="Merenyi Z."/>
            <person name="Sahu N."/>
            <person name="Viragh M."/>
            <person name="Koszo T."/>
            <person name="Mondo S."/>
            <person name="Kiss B."/>
            <person name="Balint B."/>
            <person name="Kues U."/>
            <person name="Barry K."/>
            <person name="Hegedus J.C."/>
            <person name="Henrissat B."/>
            <person name="Johnson J."/>
            <person name="Lipzen A."/>
            <person name="Ohm R."/>
            <person name="Nagy I."/>
            <person name="Pangilinan J."/>
            <person name="Yan J."/>
            <person name="Xiong Y."/>
            <person name="Grigoriev I.V."/>
            <person name="Hibbett D.S."/>
            <person name="Nagy L.G."/>
        </authorList>
    </citation>
    <scope>NUCLEOTIDE SEQUENCE [LARGE SCALE GENOMIC DNA]</scope>
    <source>
        <strain evidence="3 4">SZMC22713</strain>
    </source>
</reference>
<name>A0A4Y7PHL0_9AGAM</name>
<dbReference type="VEuPathDB" id="FungiDB:BD410DRAFT_832919"/>
<dbReference type="Pfam" id="PF03330">
    <property type="entry name" value="DPBB_1"/>
    <property type="match status" value="1"/>
</dbReference>
<evidence type="ECO:0000313" key="3">
    <source>
        <dbReference type="EMBL" id="TDL14867.1"/>
    </source>
</evidence>
<accession>A0A4Y7PHL0</accession>
<dbReference type="EMBL" id="ML170303">
    <property type="protein sequence ID" value="TDL14867.1"/>
    <property type="molecule type" value="Genomic_DNA"/>
</dbReference>
<dbReference type="OrthoDB" id="623670at2759"/>
<dbReference type="SUPFAM" id="SSF50685">
    <property type="entry name" value="Barwin-like endoglucanases"/>
    <property type="match status" value="1"/>
</dbReference>
<evidence type="ECO:0000313" key="4">
    <source>
        <dbReference type="Proteomes" id="UP000294933"/>
    </source>
</evidence>
<dbReference type="InterPro" id="IPR009009">
    <property type="entry name" value="RlpA-like_DPBB"/>
</dbReference>
<dbReference type="Proteomes" id="UP000294933">
    <property type="component" value="Unassembled WGS sequence"/>
</dbReference>
<dbReference type="AlphaFoldDB" id="A0A4Y7PHL0"/>
<protein>
    <recommendedName>
        <fullName evidence="2">RlpA-like protein double-psi beta-barrel domain-containing protein</fullName>
    </recommendedName>
</protein>
<dbReference type="InterPro" id="IPR051477">
    <property type="entry name" value="Expansin_CellWall"/>
</dbReference>
<organism evidence="3 4">
    <name type="scientific">Rickenella mellea</name>
    <dbReference type="NCBI Taxonomy" id="50990"/>
    <lineage>
        <taxon>Eukaryota</taxon>
        <taxon>Fungi</taxon>
        <taxon>Dikarya</taxon>
        <taxon>Basidiomycota</taxon>
        <taxon>Agaricomycotina</taxon>
        <taxon>Agaricomycetes</taxon>
        <taxon>Hymenochaetales</taxon>
        <taxon>Rickenellaceae</taxon>
        <taxon>Rickenella</taxon>
    </lineage>
</organism>
<dbReference type="STRING" id="50990.A0A4Y7PHL0"/>
<evidence type="ECO:0000256" key="1">
    <source>
        <dbReference type="ARBA" id="ARBA00022729"/>
    </source>
</evidence>